<organism evidence="2 3">
    <name type="scientific">Pleurodeles waltl</name>
    <name type="common">Iberian ribbed newt</name>
    <dbReference type="NCBI Taxonomy" id="8319"/>
    <lineage>
        <taxon>Eukaryota</taxon>
        <taxon>Metazoa</taxon>
        <taxon>Chordata</taxon>
        <taxon>Craniata</taxon>
        <taxon>Vertebrata</taxon>
        <taxon>Euteleostomi</taxon>
        <taxon>Amphibia</taxon>
        <taxon>Batrachia</taxon>
        <taxon>Caudata</taxon>
        <taxon>Salamandroidea</taxon>
        <taxon>Salamandridae</taxon>
        <taxon>Pleurodelinae</taxon>
        <taxon>Pleurodeles</taxon>
    </lineage>
</organism>
<evidence type="ECO:0000313" key="2">
    <source>
        <dbReference type="EMBL" id="KAJ1174331.1"/>
    </source>
</evidence>
<feature type="region of interest" description="Disordered" evidence="1">
    <location>
        <begin position="1"/>
        <end position="57"/>
    </location>
</feature>
<evidence type="ECO:0000256" key="1">
    <source>
        <dbReference type="SAM" id="MobiDB-lite"/>
    </source>
</evidence>
<dbReference type="AlphaFoldDB" id="A0AAV7TD53"/>
<dbReference type="EMBL" id="JANPWB010000007">
    <property type="protein sequence ID" value="KAJ1174331.1"/>
    <property type="molecule type" value="Genomic_DNA"/>
</dbReference>
<protein>
    <submittedName>
        <fullName evidence="2">Uncharacterized protein</fullName>
    </submittedName>
</protein>
<name>A0AAV7TD53_PLEWA</name>
<gene>
    <name evidence="2" type="ORF">NDU88_006153</name>
</gene>
<dbReference type="Proteomes" id="UP001066276">
    <property type="component" value="Chromosome 4_1"/>
</dbReference>
<evidence type="ECO:0000313" key="3">
    <source>
        <dbReference type="Proteomes" id="UP001066276"/>
    </source>
</evidence>
<reference evidence="2" key="1">
    <citation type="journal article" date="2022" name="bioRxiv">
        <title>Sequencing and chromosome-scale assembly of the giantPleurodeles waltlgenome.</title>
        <authorList>
            <person name="Brown T."/>
            <person name="Elewa A."/>
            <person name="Iarovenko S."/>
            <person name="Subramanian E."/>
            <person name="Araus A.J."/>
            <person name="Petzold A."/>
            <person name="Susuki M."/>
            <person name="Suzuki K.-i.T."/>
            <person name="Hayashi T."/>
            <person name="Toyoda A."/>
            <person name="Oliveira C."/>
            <person name="Osipova E."/>
            <person name="Leigh N.D."/>
            <person name="Simon A."/>
            <person name="Yun M.H."/>
        </authorList>
    </citation>
    <scope>NUCLEOTIDE SEQUENCE</scope>
    <source>
        <strain evidence="2">20211129_DDA</strain>
        <tissue evidence="2">Liver</tissue>
    </source>
</reference>
<comment type="caution">
    <text evidence="2">The sequence shown here is derived from an EMBL/GenBank/DDBJ whole genome shotgun (WGS) entry which is preliminary data.</text>
</comment>
<sequence>MDLPRLSPPHMYAGLSKSPASPKEFGGKSPPGAPEVRQERKQGKTPRPAKTGACREGKVPVRAPKMCVQWLGSCQHQLVTTYALSMNSAGNPTEFGAGGRNIDRQHFEDPAGPIKNIPLGRRVKAVFLRAGPAVINVAVRKSGSDMRDVTK</sequence>
<keyword evidence="3" id="KW-1185">Reference proteome</keyword>
<proteinExistence type="predicted"/>
<accession>A0AAV7TD53</accession>